<gene>
    <name evidence="2" type="ORF">L3V18_11040</name>
</gene>
<evidence type="ECO:0000313" key="3">
    <source>
        <dbReference type="Proteomes" id="UP001430796"/>
    </source>
</evidence>
<accession>A0ABS9HTT8</accession>
<dbReference type="Proteomes" id="UP001430796">
    <property type="component" value="Unassembled WGS sequence"/>
</dbReference>
<evidence type="ECO:0000313" key="2">
    <source>
        <dbReference type="EMBL" id="MCF7222316.1"/>
    </source>
</evidence>
<organism evidence="2 3">
    <name type="scientific">Marilutibacter chinensis</name>
    <dbReference type="NCBI Taxonomy" id="2912247"/>
    <lineage>
        <taxon>Bacteria</taxon>
        <taxon>Pseudomonadati</taxon>
        <taxon>Pseudomonadota</taxon>
        <taxon>Gammaproteobacteria</taxon>
        <taxon>Lysobacterales</taxon>
        <taxon>Lysobacteraceae</taxon>
        <taxon>Marilutibacter</taxon>
    </lineage>
</organism>
<proteinExistence type="predicted"/>
<reference evidence="2" key="2">
    <citation type="submission" date="2022-01" db="EMBL/GenBank/DDBJ databases">
        <authorList>
            <person name="Zhou L.Y."/>
        </authorList>
    </citation>
    <scope>NUCLEOTIDE SEQUENCE</scope>
    <source>
        <strain evidence="2">TLK-CK17</strain>
    </source>
</reference>
<name>A0ABS9HTT8_9GAMM</name>
<dbReference type="EMBL" id="JAKJPO010000005">
    <property type="protein sequence ID" value="MCF7222316.1"/>
    <property type="molecule type" value="Genomic_DNA"/>
</dbReference>
<dbReference type="RefSeq" id="WP_237054811.1">
    <property type="nucleotide sequence ID" value="NZ_JAKJPO010000005.1"/>
</dbReference>
<comment type="caution">
    <text evidence="2">The sequence shown here is derived from an EMBL/GenBank/DDBJ whole genome shotgun (WGS) entry which is preliminary data.</text>
</comment>
<protein>
    <submittedName>
        <fullName evidence="2">Uncharacterized protein</fullName>
    </submittedName>
</protein>
<feature type="region of interest" description="Disordered" evidence="1">
    <location>
        <begin position="55"/>
        <end position="83"/>
    </location>
</feature>
<reference evidence="2" key="1">
    <citation type="submission" date="2022-01" db="EMBL/GenBank/DDBJ databases">
        <title>Lysobacter chinensis sp. nov., a bacterium isolated from cow dung compost.</title>
        <authorList>
            <person name="Liu Y."/>
        </authorList>
    </citation>
    <scope>NUCLEOTIDE SEQUENCE</scope>
    <source>
        <strain evidence="2">TLK-CK17</strain>
    </source>
</reference>
<keyword evidence="3" id="KW-1185">Reference proteome</keyword>
<evidence type="ECO:0000256" key="1">
    <source>
        <dbReference type="SAM" id="MobiDB-lite"/>
    </source>
</evidence>
<sequence length="83" mass="9442">MNIQLDRNFDSLAANADAAFPFRLHWSADQLAAAVPLRLHQLFEIDDAGDVLRRSANQAPQAHRPRATSYLPDSRMPELFRVR</sequence>